<organism evidence="2 3">
    <name type="scientific">Botrytis paeoniae</name>
    <dbReference type="NCBI Taxonomy" id="278948"/>
    <lineage>
        <taxon>Eukaryota</taxon>
        <taxon>Fungi</taxon>
        <taxon>Dikarya</taxon>
        <taxon>Ascomycota</taxon>
        <taxon>Pezizomycotina</taxon>
        <taxon>Leotiomycetes</taxon>
        <taxon>Helotiales</taxon>
        <taxon>Sclerotiniaceae</taxon>
        <taxon>Botrytis</taxon>
    </lineage>
</organism>
<evidence type="ECO:0000313" key="2">
    <source>
        <dbReference type="EMBL" id="TGO19942.1"/>
    </source>
</evidence>
<keyword evidence="3" id="KW-1185">Reference proteome</keyword>
<evidence type="ECO:0000313" key="3">
    <source>
        <dbReference type="Proteomes" id="UP000297910"/>
    </source>
</evidence>
<sequence>MLATDDIIAICFGLTSVLLAVLSLYVTCKPKAAPGLDLESGPRTTSLPSNRAPSISAYSSIPSRAQISLHGDAHNHLRSIRPTPQRATNQFRDFAKFIPAMTFATVDPPSESAIELYQVMQSTRFLSYNRSWGWYLREGGPSNGGWIV</sequence>
<accession>A0A4Z1FAP4</accession>
<protein>
    <submittedName>
        <fullName evidence="2">Uncharacterized protein</fullName>
    </submittedName>
</protein>
<reference evidence="2 3" key="1">
    <citation type="submission" date="2017-12" db="EMBL/GenBank/DDBJ databases">
        <title>Comparative genomics of Botrytis spp.</title>
        <authorList>
            <person name="Valero-Jimenez C.A."/>
            <person name="Tapia P."/>
            <person name="Veloso J."/>
            <person name="Silva-Moreno E."/>
            <person name="Staats M."/>
            <person name="Valdes J.H."/>
            <person name="Van Kan J.A.L."/>
        </authorList>
    </citation>
    <scope>NUCLEOTIDE SEQUENCE [LARGE SCALE GENOMIC DNA]</scope>
    <source>
        <strain evidence="2 3">Bp0003</strain>
    </source>
</reference>
<proteinExistence type="predicted"/>
<feature type="transmembrane region" description="Helical" evidence="1">
    <location>
        <begin position="7"/>
        <end position="26"/>
    </location>
</feature>
<comment type="caution">
    <text evidence="2">The sequence shown here is derived from an EMBL/GenBank/DDBJ whole genome shotgun (WGS) entry which is preliminary data.</text>
</comment>
<keyword evidence="1" id="KW-0812">Transmembrane</keyword>
<dbReference type="EMBL" id="PQXI01000327">
    <property type="protein sequence ID" value="TGO19942.1"/>
    <property type="molecule type" value="Genomic_DNA"/>
</dbReference>
<keyword evidence="1" id="KW-1133">Transmembrane helix</keyword>
<evidence type="ECO:0000256" key="1">
    <source>
        <dbReference type="SAM" id="Phobius"/>
    </source>
</evidence>
<gene>
    <name evidence="2" type="ORF">BPAE_0329g00030</name>
</gene>
<keyword evidence="1" id="KW-0472">Membrane</keyword>
<dbReference type="Proteomes" id="UP000297910">
    <property type="component" value="Unassembled WGS sequence"/>
</dbReference>
<name>A0A4Z1FAP4_9HELO</name>
<dbReference type="AlphaFoldDB" id="A0A4Z1FAP4"/>